<protein>
    <submittedName>
        <fullName evidence="2">Uncharacterized protein</fullName>
    </submittedName>
</protein>
<name>A0A933L6T4_9HYPH</name>
<dbReference type="AlphaFoldDB" id="A0A933L6T4"/>
<sequence length="108" mass="12520">MSRDSTGAFVDYLTADVKRAGGALSFLHRDRLCWWSRLWLWLAECITVYGIGFAVHVWLQRDERFIDQKPPSETRFENGTRTNIAESSAEGVRFVDGRKIESRRSPLR</sequence>
<dbReference type="EMBL" id="JACRAF010000069">
    <property type="protein sequence ID" value="MBI4924150.1"/>
    <property type="molecule type" value="Genomic_DNA"/>
</dbReference>
<accession>A0A933L6T4</accession>
<keyword evidence="1" id="KW-1133">Transmembrane helix</keyword>
<evidence type="ECO:0000313" key="2">
    <source>
        <dbReference type="EMBL" id="MBI4924150.1"/>
    </source>
</evidence>
<reference evidence="2" key="1">
    <citation type="submission" date="2020-07" db="EMBL/GenBank/DDBJ databases">
        <title>Huge and variable diversity of episymbiotic CPR bacteria and DPANN archaea in groundwater ecosystems.</title>
        <authorList>
            <person name="He C.Y."/>
            <person name="Keren R."/>
            <person name="Whittaker M."/>
            <person name="Farag I.F."/>
            <person name="Doudna J."/>
            <person name="Cate J.H.D."/>
            <person name="Banfield J.F."/>
        </authorList>
    </citation>
    <scope>NUCLEOTIDE SEQUENCE</scope>
    <source>
        <strain evidence="2">NC_groundwater_1586_Pr3_B-0.1um_66_15</strain>
    </source>
</reference>
<proteinExistence type="predicted"/>
<keyword evidence="1" id="KW-0472">Membrane</keyword>
<dbReference type="Proteomes" id="UP000782610">
    <property type="component" value="Unassembled WGS sequence"/>
</dbReference>
<evidence type="ECO:0000256" key="1">
    <source>
        <dbReference type="SAM" id="Phobius"/>
    </source>
</evidence>
<comment type="caution">
    <text evidence="2">The sequence shown here is derived from an EMBL/GenBank/DDBJ whole genome shotgun (WGS) entry which is preliminary data.</text>
</comment>
<organism evidence="2 3">
    <name type="scientific">Devosia nanyangense</name>
    <dbReference type="NCBI Taxonomy" id="1228055"/>
    <lineage>
        <taxon>Bacteria</taxon>
        <taxon>Pseudomonadati</taxon>
        <taxon>Pseudomonadota</taxon>
        <taxon>Alphaproteobacteria</taxon>
        <taxon>Hyphomicrobiales</taxon>
        <taxon>Devosiaceae</taxon>
        <taxon>Devosia</taxon>
    </lineage>
</organism>
<evidence type="ECO:0000313" key="3">
    <source>
        <dbReference type="Proteomes" id="UP000782610"/>
    </source>
</evidence>
<feature type="transmembrane region" description="Helical" evidence="1">
    <location>
        <begin position="38"/>
        <end position="59"/>
    </location>
</feature>
<keyword evidence="1" id="KW-0812">Transmembrane</keyword>
<gene>
    <name evidence="2" type="ORF">HY834_20635</name>
</gene>